<evidence type="ECO:0000256" key="7">
    <source>
        <dbReference type="ARBA" id="ARBA00022741"/>
    </source>
</evidence>
<sequence length="120" mass="13387">MHAIKQYASSFVFAYEGLRWAFMHHANYRIHALLSVAALVASVMLQISNVEWLFIIITITLGFVIESINTAVEVTCDAIDQNWREDIKIAKDVSAAAMLIYSIGAVVIAIIIFIPKLGYI</sequence>
<keyword evidence="18" id="KW-0479">Metal-binding</keyword>
<keyword evidence="13" id="KW-0594">Phospholipid biosynthesis</keyword>
<dbReference type="GO" id="GO:0046872">
    <property type="term" value="F:metal ion binding"/>
    <property type="evidence" value="ECO:0007669"/>
    <property type="project" value="UniProtKB-KW"/>
</dbReference>
<dbReference type="GO" id="GO:0005524">
    <property type="term" value="F:ATP binding"/>
    <property type="evidence" value="ECO:0007669"/>
    <property type="project" value="UniProtKB-KW"/>
</dbReference>
<evidence type="ECO:0000256" key="10">
    <source>
        <dbReference type="ARBA" id="ARBA00022989"/>
    </source>
</evidence>
<keyword evidence="9 17" id="KW-0067">ATP-binding</keyword>
<keyword evidence="14" id="KW-1208">Phospholipid metabolism</keyword>
<organism evidence="20 21">
    <name type="scientific">Candidatus Roizmanbacteria bacterium RIFCSPHIGHO2_01_FULL_39_12b</name>
    <dbReference type="NCBI Taxonomy" id="1802030"/>
    <lineage>
        <taxon>Bacteria</taxon>
        <taxon>Candidatus Roizmaniibacteriota</taxon>
    </lineage>
</organism>
<evidence type="ECO:0000256" key="18">
    <source>
        <dbReference type="PIRSR" id="PIRSR600829-4"/>
    </source>
</evidence>
<dbReference type="Proteomes" id="UP000178372">
    <property type="component" value="Unassembled WGS sequence"/>
</dbReference>
<evidence type="ECO:0000256" key="3">
    <source>
        <dbReference type="ARBA" id="ARBA00022475"/>
    </source>
</evidence>
<feature type="transmembrane region" description="Helical" evidence="19">
    <location>
        <begin position="53"/>
        <end position="72"/>
    </location>
</feature>
<dbReference type="InterPro" id="IPR036945">
    <property type="entry name" value="DAGK_sf"/>
</dbReference>
<evidence type="ECO:0008006" key="22">
    <source>
        <dbReference type="Google" id="ProtNLM"/>
    </source>
</evidence>
<dbReference type="Pfam" id="PF01219">
    <property type="entry name" value="DAGK_prokar"/>
    <property type="match status" value="1"/>
</dbReference>
<feature type="binding site" evidence="17">
    <location>
        <begin position="91"/>
        <end position="92"/>
    </location>
    <ligand>
        <name>ATP</name>
        <dbReference type="ChEBI" id="CHEBI:30616"/>
    </ligand>
</feature>
<gene>
    <name evidence="20" type="ORF">A2690_02420</name>
</gene>
<keyword evidence="8" id="KW-0418">Kinase</keyword>
<evidence type="ECO:0000256" key="19">
    <source>
        <dbReference type="SAM" id="Phobius"/>
    </source>
</evidence>
<feature type="binding site" evidence="17">
    <location>
        <position position="73"/>
    </location>
    <ligand>
        <name>ATP</name>
        <dbReference type="ChEBI" id="CHEBI:30616"/>
    </ligand>
</feature>
<keyword evidence="11" id="KW-0443">Lipid metabolism</keyword>
<evidence type="ECO:0000256" key="4">
    <source>
        <dbReference type="ARBA" id="ARBA00022516"/>
    </source>
</evidence>
<dbReference type="InterPro" id="IPR033717">
    <property type="entry name" value="UDPK"/>
</dbReference>
<dbReference type="EMBL" id="MFZF01000007">
    <property type="protein sequence ID" value="OGK17002.1"/>
    <property type="molecule type" value="Genomic_DNA"/>
</dbReference>
<evidence type="ECO:0000256" key="2">
    <source>
        <dbReference type="ARBA" id="ARBA00005967"/>
    </source>
</evidence>
<comment type="caution">
    <text evidence="20">The sequence shown here is derived from an EMBL/GenBank/DDBJ whole genome shotgun (WGS) entry which is preliminary data.</text>
</comment>
<feature type="binding site" evidence="16">
    <location>
        <position position="66"/>
    </location>
    <ligand>
        <name>substrate</name>
    </ligand>
</feature>
<comment type="subcellular location">
    <subcellularLocation>
        <location evidence="1">Cell membrane</location>
        <topology evidence="1">Multi-pass membrane protein</topology>
    </subcellularLocation>
</comment>
<dbReference type="GO" id="GO:0005886">
    <property type="term" value="C:plasma membrane"/>
    <property type="evidence" value="ECO:0007669"/>
    <property type="project" value="UniProtKB-SubCell"/>
</dbReference>
<evidence type="ECO:0000256" key="9">
    <source>
        <dbReference type="ARBA" id="ARBA00022840"/>
    </source>
</evidence>
<comment type="cofactor">
    <cofactor evidence="18">
        <name>Mg(2+)</name>
        <dbReference type="ChEBI" id="CHEBI:18420"/>
    </cofactor>
    <text evidence="18">Mn(2+), Zn(2+), Cd(2+) and Co(2+) support activity to lesser extents.</text>
</comment>
<accession>A0A1F7GEV7</accession>
<keyword evidence="12 19" id="KW-0472">Membrane</keyword>
<keyword evidence="3" id="KW-1003">Cell membrane</keyword>
<evidence type="ECO:0000256" key="12">
    <source>
        <dbReference type="ARBA" id="ARBA00023136"/>
    </source>
</evidence>
<keyword evidence="4" id="KW-0444">Lipid biosynthesis</keyword>
<feature type="transmembrane region" description="Helical" evidence="19">
    <location>
        <begin position="93"/>
        <end position="114"/>
    </location>
</feature>
<evidence type="ECO:0000256" key="17">
    <source>
        <dbReference type="PIRSR" id="PIRSR600829-3"/>
    </source>
</evidence>
<dbReference type="CDD" id="cd14265">
    <property type="entry name" value="UDPK_IM_like"/>
    <property type="match status" value="1"/>
</dbReference>
<evidence type="ECO:0000313" key="21">
    <source>
        <dbReference type="Proteomes" id="UP000178372"/>
    </source>
</evidence>
<reference evidence="20 21" key="1">
    <citation type="journal article" date="2016" name="Nat. Commun.">
        <title>Thousands of microbial genomes shed light on interconnected biogeochemical processes in an aquifer system.</title>
        <authorList>
            <person name="Anantharaman K."/>
            <person name="Brown C.T."/>
            <person name="Hug L.A."/>
            <person name="Sharon I."/>
            <person name="Castelle C.J."/>
            <person name="Probst A.J."/>
            <person name="Thomas B.C."/>
            <person name="Singh A."/>
            <person name="Wilkins M.J."/>
            <person name="Karaoz U."/>
            <person name="Brodie E.L."/>
            <person name="Williams K.H."/>
            <person name="Hubbard S.S."/>
            <person name="Banfield J.F."/>
        </authorList>
    </citation>
    <scope>NUCLEOTIDE SEQUENCE [LARGE SCALE GENOMIC DNA]</scope>
</reference>
<keyword evidence="7 17" id="KW-0547">Nucleotide-binding</keyword>
<dbReference type="InterPro" id="IPR000829">
    <property type="entry name" value="DAGK"/>
</dbReference>
<dbReference type="GO" id="GO:0016301">
    <property type="term" value="F:kinase activity"/>
    <property type="evidence" value="ECO:0007669"/>
    <property type="project" value="UniProtKB-KW"/>
</dbReference>
<evidence type="ECO:0000313" key="20">
    <source>
        <dbReference type="EMBL" id="OGK17002.1"/>
    </source>
</evidence>
<keyword evidence="10 19" id="KW-1133">Transmembrane helix</keyword>
<name>A0A1F7GEV7_9BACT</name>
<evidence type="ECO:0000256" key="8">
    <source>
        <dbReference type="ARBA" id="ARBA00022777"/>
    </source>
</evidence>
<feature type="transmembrane region" description="Helical" evidence="19">
    <location>
        <begin position="28"/>
        <end position="47"/>
    </location>
</feature>
<dbReference type="PANTHER" id="PTHR34299">
    <property type="entry name" value="DIACYLGLYCEROL KINASE"/>
    <property type="match status" value="1"/>
</dbReference>
<dbReference type="GO" id="GO:0008654">
    <property type="term" value="P:phospholipid biosynthetic process"/>
    <property type="evidence" value="ECO:0007669"/>
    <property type="project" value="UniProtKB-KW"/>
</dbReference>
<dbReference type="AlphaFoldDB" id="A0A1F7GEV7"/>
<keyword evidence="5" id="KW-0808">Transferase</keyword>
<feature type="binding site" evidence="18">
    <location>
        <position position="73"/>
    </location>
    <ligand>
        <name>a divalent metal cation</name>
        <dbReference type="ChEBI" id="CHEBI:60240"/>
    </ligand>
</feature>
<evidence type="ECO:0000256" key="16">
    <source>
        <dbReference type="PIRSR" id="PIRSR600829-2"/>
    </source>
</evidence>
<evidence type="ECO:0000256" key="6">
    <source>
        <dbReference type="ARBA" id="ARBA00022692"/>
    </source>
</evidence>
<evidence type="ECO:0000256" key="1">
    <source>
        <dbReference type="ARBA" id="ARBA00004651"/>
    </source>
</evidence>
<protein>
    <recommendedName>
        <fullName evidence="22">Diacylglycerol kinase</fullName>
    </recommendedName>
</protein>
<comment type="similarity">
    <text evidence="2">Belongs to the bacterial diacylglycerol kinase family.</text>
</comment>
<evidence type="ECO:0000256" key="11">
    <source>
        <dbReference type="ARBA" id="ARBA00023098"/>
    </source>
</evidence>
<dbReference type="PANTHER" id="PTHR34299:SF1">
    <property type="entry name" value="DIACYLGLYCEROL KINASE"/>
    <property type="match status" value="1"/>
</dbReference>
<evidence type="ECO:0000256" key="15">
    <source>
        <dbReference type="PIRSR" id="PIRSR600829-1"/>
    </source>
</evidence>
<keyword evidence="18" id="KW-0460">Magnesium</keyword>
<evidence type="ECO:0000256" key="13">
    <source>
        <dbReference type="ARBA" id="ARBA00023209"/>
    </source>
</evidence>
<feature type="active site" description="Proton acceptor" evidence="15">
    <location>
        <position position="66"/>
    </location>
</feature>
<proteinExistence type="inferred from homology"/>
<keyword evidence="6 19" id="KW-0812">Transmembrane</keyword>
<evidence type="ECO:0000256" key="14">
    <source>
        <dbReference type="ARBA" id="ARBA00023264"/>
    </source>
</evidence>
<dbReference type="Gene3D" id="1.10.287.3610">
    <property type="match status" value="1"/>
</dbReference>
<evidence type="ECO:0000256" key="5">
    <source>
        <dbReference type="ARBA" id="ARBA00022679"/>
    </source>
</evidence>